<dbReference type="InterPro" id="IPR011051">
    <property type="entry name" value="RmlC_Cupin_sf"/>
</dbReference>
<gene>
    <name evidence="1" type="primary">eutQ</name>
    <name evidence="1" type="ORF">DSLASN_11610</name>
</gene>
<sequence length="230" mass="24133">MKKLICADDIHKLVKQGEKTLCIEPGMILTPSAKDAAKSAKLELCKATSEADCIACKAAASSDEAGTETTTECDAPSTDAALSSDMIYGALKTMLNKGLLDGVTDASSEKPYSSEAEGGVKLVRGKSVTMEVLDTGTPGAKACFRQVIGAGDDGSHVGAGFLEIDDSKFEWVMEGYEEIDYVIEGTLTISINGKTFTAKAGDVFFVPAGAKVVWGSPDNAKVFFATYVTE</sequence>
<name>A0ABN6F3B0_9BACT</name>
<keyword evidence="2" id="KW-1185">Reference proteome</keyword>
<dbReference type="Proteomes" id="UP001320148">
    <property type="component" value="Chromosome"/>
</dbReference>
<dbReference type="InterPro" id="IPR010424">
    <property type="entry name" value="EutQ"/>
</dbReference>
<dbReference type="EMBL" id="AP024488">
    <property type="protein sequence ID" value="BCS95529.1"/>
    <property type="molecule type" value="Genomic_DNA"/>
</dbReference>
<reference evidence="1 2" key="1">
    <citation type="submission" date="2021-02" db="EMBL/GenBank/DDBJ databases">
        <title>Complete genome of Desulfoluna sp. strain ASN36.</title>
        <authorList>
            <person name="Takahashi A."/>
            <person name="Kojima H."/>
            <person name="Fukui M."/>
        </authorList>
    </citation>
    <scope>NUCLEOTIDE SEQUENCE [LARGE SCALE GENOMIC DNA]</scope>
    <source>
        <strain evidence="1 2">ASN36</strain>
    </source>
</reference>
<dbReference type="SUPFAM" id="SSF51182">
    <property type="entry name" value="RmlC-like cupins"/>
    <property type="match status" value="1"/>
</dbReference>
<dbReference type="Pfam" id="PF06249">
    <property type="entry name" value="EutQ"/>
    <property type="match status" value="1"/>
</dbReference>
<dbReference type="PANTHER" id="PTHR36169">
    <property type="entry name" value="ETHANOLAMINE UTILIZATION PROTEIN EUTQ"/>
    <property type="match status" value="1"/>
</dbReference>
<evidence type="ECO:0000313" key="1">
    <source>
        <dbReference type="EMBL" id="BCS95529.1"/>
    </source>
</evidence>
<proteinExistence type="predicted"/>
<dbReference type="PANTHER" id="PTHR36169:SF1">
    <property type="entry name" value="ACETATE KINASE EUTQ"/>
    <property type="match status" value="1"/>
</dbReference>
<protein>
    <submittedName>
        <fullName evidence="1">Ethanolamine utilization protein EutQ</fullName>
    </submittedName>
</protein>
<dbReference type="CDD" id="cd02228">
    <property type="entry name" value="cupin_EutQ"/>
    <property type="match status" value="1"/>
</dbReference>
<accession>A0ABN6F3B0</accession>
<dbReference type="InterPro" id="IPR014710">
    <property type="entry name" value="RmlC-like_jellyroll"/>
</dbReference>
<organism evidence="1 2">
    <name type="scientific">Desulfoluna limicola</name>
    <dbReference type="NCBI Taxonomy" id="2810562"/>
    <lineage>
        <taxon>Bacteria</taxon>
        <taxon>Pseudomonadati</taxon>
        <taxon>Thermodesulfobacteriota</taxon>
        <taxon>Desulfobacteria</taxon>
        <taxon>Desulfobacterales</taxon>
        <taxon>Desulfolunaceae</taxon>
        <taxon>Desulfoluna</taxon>
    </lineage>
</organism>
<dbReference type="RefSeq" id="WP_236891772.1">
    <property type="nucleotide sequence ID" value="NZ_AP024488.1"/>
</dbReference>
<evidence type="ECO:0000313" key="2">
    <source>
        <dbReference type="Proteomes" id="UP001320148"/>
    </source>
</evidence>
<dbReference type="Gene3D" id="2.60.120.10">
    <property type="entry name" value="Jelly Rolls"/>
    <property type="match status" value="1"/>
</dbReference>